<dbReference type="Pfam" id="PF04082">
    <property type="entry name" value="Fungal_trans"/>
    <property type="match status" value="1"/>
</dbReference>
<evidence type="ECO:0000256" key="3">
    <source>
        <dbReference type="ARBA" id="ARBA00023163"/>
    </source>
</evidence>
<dbReference type="Gene3D" id="4.10.240.10">
    <property type="entry name" value="Zn(2)-C6 fungal-type DNA-binding domain"/>
    <property type="match status" value="1"/>
</dbReference>
<accession>A0A8H2VNV9</accession>
<evidence type="ECO:0000256" key="4">
    <source>
        <dbReference type="ARBA" id="ARBA00023242"/>
    </source>
</evidence>
<dbReference type="GO" id="GO:0006351">
    <property type="term" value="P:DNA-templated transcription"/>
    <property type="evidence" value="ECO:0007669"/>
    <property type="project" value="InterPro"/>
</dbReference>
<organism evidence="7 8">
    <name type="scientific">Sclerotinia trifoliorum</name>
    <dbReference type="NCBI Taxonomy" id="28548"/>
    <lineage>
        <taxon>Eukaryota</taxon>
        <taxon>Fungi</taxon>
        <taxon>Dikarya</taxon>
        <taxon>Ascomycota</taxon>
        <taxon>Pezizomycotina</taxon>
        <taxon>Leotiomycetes</taxon>
        <taxon>Helotiales</taxon>
        <taxon>Sclerotiniaceae</taxon>
        <taxon>Sclerotinia</taxon>
    </lineage>
</organism>
<dbReference type="CDD" id="cd12148">
    <property type="entry name" value="fungal_TF_MHR"/>
    <property type="match status" value="1"/>
</dbReference>
<feature type="domain" description="Zn(2)-C6 fungal-type" evidence="6">
    <location>
        <begin position="17"/>
        <end position="48"/>
    </location>
</feature>
<dbReference type="PROSITE" id="PS00463">
    <property type="entry name" value="ZN2_CY6_FUNGAL_1"/>
    <property type="match status" value="1"/>
</dbReference>
<comment type="caution">
    <text evidence="7">The sequence shown here is derived from an EMBL/GenBank/DDBJ whole genome shotgun (WGS) entry which is preliminary data.</text>
</comment>
<reference evidence="7" key="1">
    <citation type="submission" date="2020-10" db="EMBL/GenBank/DDBJ databases">
        <authorList>
            <person name="Kusch S."/>
        </authorList>
    </citation>
    <scope>NUCLEOTIDE SEQUENCE</scope>
    <source>
        <strain evidence="7">SwB9</strain>
    </source>
</reference>
<dbReference type="Pfam" id="PF00172">
    <property type="entry name" value="Zn_clus"/>
    <property type="match status" value="1"/>
</dbReference>
<dbReference type="InterPro" id="IPR001138">
    <property type="entry name" value="Zn2Cys6_DnaBD"/>
</dbReference>
<dbReference type="PROSITE" id="PS50048">
    <property type="entry name" value="ZN2_CY6_FUNGAL_2"/>
    <property type="match status" value="1"/>
</dbReference>
<keyword evidence="8" id="KW-1185">Reference proteome</keyword>
<evidence type="ECO:0000256" key="2">
    <source>
        <dbReference type="ARBA" id="ARBA00023015"/>
    </source>
</evidence>
<evidence type="ECO:0000259" key="6">
    <source>
        <dbReference type="PROSITE" id="PS50048"/>
    </source>
</evidence>
<dbReference type="GO" id="GO:0008270">
    <property type="term" value="F:zinc ion binding"/>
    <property type="evidence" value="ECO:0007669"/>
    <property type="project" value="InterPro"/>
</dbReference>
<keyword evidence="1" id="KW-0479">Metal-binding</keyword>
<dbReference type="GO" id="GO:0005634">
    <property type="term" value="C:nucleus"/>
    <property type="evidence" value="ECO:0007669"/>
    <property type="project" value="TreeGrafter"/>
</dbReference>
<dbReference type="PANTHER" id="PTHR47424:SF9">
    <property type="entry name" value="TAH-2"/>
    <property type="match status" value="1"/>
</dbReference>
<dbReference type="PANTHER" id="PTHR47424">
    <property type="entry name" value="REGULATORY PROTEIN GAL4"/>
    <property type="match status" value="1"/>
</dbReference>
<keyword evidence="3" id="KW-0804">Transcription</keyword>
<feature type="compositionally biased region" description="Low complexity" evidence="5">
    <location>
        <begin position="49"/>
        <end position="61"/>
    </location>
</feature>
<dbReference type="SUPFAM" id="SSF57701">
    <property type="entry name" value="Zn2/Cys6 DNA-binding domain"/>
    <property type="match status" value="1"/>
</dbReference>
<name>A0A8H2VNV9_9HELO</name>
<sequence>MPRPRVHPDKRARAARACIRCKSSKKRCDAKLPCTTCVTQGRTNSCQYPPSSTLTLPSPRRLSQETSGHTVDRIARNVESLALMQHQSEPQPSVEKNNFEFSRPTIHAASIQCPESLVDPRISGGNANNLTYSCSSTRESSPCQRSTMLQSSQGEQVYIGNIAAISFLHFLQTTLKRYIGTSVFTERQESNVMLEVEISRNNSPFEDDLDVAEKQDLIACFLRVSNGILHLFSRDDTSRLLNIKLNATTSFSSSRSEREDLACLFLMIAIGAQSRGKDLFEIQLAKKYFAQAQQMAFLDMLENPSLSMVKMFLLMAMYMLGACRRNTAFMYIGIASKSATILGLHVPYQNSRVSSEERAARRRIWMSARVLDLLCSSILARPSSIPSIERDEYEIDSSNREDMDHRTLALHATYESSSIIETIVQKFTKVSSVNTESADTFLQMLRDWSQALPSALRRVPDATSGEEYCETTIGNIHVSCTYYVGIMMVTRQFLISHVMSQLRKNSSSKSKRAVEVQEKTLGEREKIFQFSDACIQAAHLLVQLSYEAHLINVLFDNMCILQAWLFSAGLVLGFSLLVGGECPAHIRESFDHACTVLKRIARLSPQADQYFDILSRFHTAIELYRQQMLKAQKESSNVYVEKLMSIGSFNKESSGGCSNTEFQSQSQPIVTDDQEMLGGIEAQGDLAEMYATDFFGIENEIQICDAQIGYDAGVAADLRWLCYAAGPS</sequence>
<protein>
    <submittedName>
        <fullName evidence="7">867781f0-8755-4431-8780-9cbb4dd0195d</fullName>
    </submittedName>
</protein>
<dbReference type="InterPro" id="IPR051127">
    <property type="entry name" value="Fungal_SecMet_Regulators"/>
</dbReference>
<dbReference type="AlphaFoldDB" id="A0A8H2VNV9"/>
<proteinExistence type="predicted"/>
<dbReference type="InterPro" id="IPR036864">
    <property type="entry name" value="Zn2-C6_fun-type_DNA-bd_sf"/>
</dbReference>
<dbReference type="SMART" id="SM00066">
    <property type="entry name" value="GAL4"/>
    <property type="match status" value="1"/>
</dbReference>
<dbReference type="GO" id="GO:0000978">
    <property type="term" value="F:RNA polymerase II cis-regulatory region sequence-specific DNA binding"/>
    <property type="evidence" value="ECO:0007669"/>
    <property type="project" value="TreeGrafter"/>
</dbReference>
<keyword evidence="4" id="KW-0539">Nucleus</keyword>
<evidence type="ECO:0000313" key="8">
    <source>
        <dbReference type="Proteomes" id="UP000624404"/>
    </source>
</evidence>
<gene>
    <name evidence="7" type="ORF">SCLTRI_LOCUS1435</name>
</gene>
<evidence type="ECO:0000256" key="1">
    <source>
        <dbReference type="ARBA" id="ARBA00022723"/>
    </source>
</evidence>
<dbReference type="GO" id="GO:0000435">
    <property type="term" value="P:positive regulation of transcription from RNA polymerase II promoter by galactose"/>
    <property type="evidence" value="ECO:0007669"/>
    <property type="project" value="TreeGrafter"/>
</dbReference>
<evidence type="ECO:0000256" key="5">
    <source>
        <dbReference type="SAM" id="MobiDB-lite"/>
    </source>
</evidence>
<dbReference type="OrthoDB" id="47007at2759"/>
<dbReference type="Proteomes" id="UP000624404">
    <property type="component" value="Unassembled WGS sequence"/>
</dbReference>
<evidence type="ECO:0000313" key="7">
    <source>
        <dbReference type="EMBL" id="CAD6441651.1"/>
    </source>
</evidence>
<keyword evidence="2" id="KW-0805">Transcription regulation</keyword>
<dbReference type="EMBL" id="CAJHIA010000006">
    <property type="protein sequence ID" value="CAD6441651.1"/>
    <property type="molecule type" value="Genomic_DNA"/>
</dbReference>
<dbReference type="GO" id="GO:0000981">
    <property type="term" value="F:DNA-binding transcription factor activity, RNA polymerase II-specific"/>
    <property type="evidence" value="ECO:0007669"/>
    <property type="project" value="InterPro"/>
</dbReference>
<feature type="region of interest" description="Disordered" evidence="5">
    <location>
        <begin position="49"/>
        <end position="68"/>
    </location>
</feature>
<dbReference type="InterPro" id="IPR007219">
    <property type="entry name" value="XnlR_reg_dom"/>
</dbReference>
<dbReference type="SMART" id="SM00906">
    <property type="entry name" value="Fungal_trans"/>
    <property type="match status" value="1"/>
</dbReference>